<evidence type="ECO:0000256" key="1">
    <source>
        <dbReference type="SAM" id="MobiDB-lite"/>
    </source>
</evidence>
<feature type="compositionally biased region" description="Low complexity" evidence="1">
    <location>
        <begin position="233"/>
        <end position="255"/>
    </location>
</feature>
<dbReference type="HOGENOM" id="CLU_370057_0_0_1"/>
<feature type="compositionally biased region" description="Basic and acidic residues" evidence="1">
    <location>
        <begin position="92"/>
        <end position="101"/>
    </location>
</feature>
<dbReference type="OrthoDB" id="2758679at2759"/>
<dbReference type="EMBL" id="KE504136">
    <property type="protein sequence ID" value="EPT02322.1"/>
    <property type="molecule type" value="Genomic_DNA"/>
</dbReference>
<dbReference type="STRING" id="743788.S8EBK9"/>
<feature type="compositionally biased region" description="Basic and acidic residues" evidence="1">
    <location>
        <begin position="362"/>
        <end position="373"/>
    </location>
</feature>
<dbReference type="eggNOG" id="ENOG502RCZV">
    <property type="taxonomic scope" value="Eukaryota"/>
</dbReference>
<feature type="compositionally biased region" description="Low complexity" evidence="1">
    <location>
        <begin position="119"/>
        <end position="133"/>
    </location>
</feature>
<feature type="compositionally biased region" description="Pro residues" evidence="1">
    <location>
        <begin position="109"/>
        <end position="118"/>
    </location>
</feature>
<feature type="region of interest" description="Disordered" evidence="1">
    <location>
        <begin position="673"/>
        <end position="732"/>
    </location>
</feature>
<feature type="compositionally biased region" description="Polar residues" evidence="1">
    <location>
        <begin position="36"/>
        <end position="54"/>
    </location>
</feature>
<proteinExistence type="predicted"/>
<gene>
    <name evidence="2" type="ORF">FOMPIDRAFT_1048018</name>
</gene>
<dbReference type="Proteomes" id="UP000015241">
    <property type="component" value="Unassembled WGS sequence"/>
</dbReference>
<evidence type="ECO:0000313" key="2">
    <source>
        <dbReference type="EMBL" id="EPT02322.1"/>
    </source>
</evidence>
<feature type="compositionally biased region" description="Basic and acidic residues" evidence="1">
    <location>
        <begin position="673"/>
        <end position="718"/>
    </location>
</feature>
<dbReference type="AlphaFoldDB" id="S8EBK9"/>
<feature type="compositionally biased region" description="Polar residues" evidence="1">
    <location>
        <begin position="14"/>
        <end position="27"/>
    </location>
</feature>
<feature type="region of interest" description="Disordered" evidence="1">
    <location>
        <begin position="348"/>
        <end position="385"/>
    </location>
</feature>
<keyword evidence="3" id="KW-1185">Reference proteome</keyword>
<organism evidence="2 3">
    <name type="scientific">Fomitopsis schrenkii</name>
    <name type="common">Brown rot fungus</name>
    <dbReference type="NCBI Taxonomy" id="2126942"/>
    <lineage>
        <taxon>Eukaryota</taxon>
        <taxon>Fungi</taxon>
        <taxon>Dikarya</taxon>
        <taxon>Basidiomycota</taxon>
        <taxon>Agaricomycotina</taxon>
        <taxon>Agaricomycetes</taxon>
        <taxon>Polyporales</taxon>
        <taxon>Fomitopsis</taxon>
    </lineage>
</organism>
<feature type="compositionally biased region" description="Pro residues" evidence="1">
    <location>
        <begin position="374"/>
        <end position="385"/>
    </location>
</feature>
<dbReference type="InParanoid" id="S8EBK9"/>
<name>S8EBK9_FOMSC</name>
<accession>S8EBK9</accession>
<reference evidence="2 3" key="1">
    <citation type="journal article" date="2012" name="Science">
        <title>The Paleozoic origin of enzymatic lignin decomposition reconstructed from 31 fungal genomes.</title>
        <authorList>
            <person name="Floudas D."/>
            <person name="Binder M."/>
            <person name="Riley R."/>
            <person name="Barry K."/>
            <person name="Blanchette R.A."/>
            <person name="Henrissat B."/>
            <person name="Martinez A.T."/>
            <person name="Otillar R."/>
            <person name="Spatafora J.W."/>
            <person name="Yadav J.S."/>
            <person name="Aerts A."/>
            <person name="Benoit I."/>
            <person name="Boyd A."/>
            <person name="Carlson A."/>
            <person name="Copeland A."/>
            <person name="Coutinho P.M."/>
            <person name="de Vries R.P."/>
            <person name="Ferreira P."/>
            <person name="Findley K."/>
            <person name="Foster B."/>
            <person name="Gaskell J."/>
            <person name="Glotzer D."/>
            <person name="Gorecki P."/>
            <person name="Heitman J."/>
            <person name="Hesse C."/>
            <person name="Hori C."/>
            <person name="Igarashi K."/>
            <person name="Jurgens J.A."/>
            <person name="Kallen N."/>
            <person name="Kersten P."/>
            <person name="Kohler A."/>
            <person name="Kuees U."/>
            <person name="Kumar T.K.A."/>
            <person name="Kuo A."/>
            <person name="LaButti K."/>
            <person name="Larrondo L.F."/>
            <person name="Lindquist E."/>
            <person name="Ling A."/>
            <person name="Lombard V."/>
            <person name="Lucas S."/>
            <person name="Lundell T."/>
            <person name="Martin R."/>
            <person name="McLaughlin D.J."/>
            <person name="Morgenstern I."/>
            <person name="Morin E."/>
            <person name="Murat C."/>
            <person name="Nagy L.G."/>
            <person name="Nolan M."/>
            <person name="Ohm R.A."/>
            <person name="Patyshakuliyeva A."/>
            <person name="Rokas A."/>
            <person name="Ruiz-Duenas F.J."/>
            <person name="Sabat G."/>
            <person name="Salamov A."/>
            <person name="Samejima M."/>
            <person name="Schmutz J."/>
            <person name="Slot J.C."/>
            <person name="St John F."/>
            <person name="Stenlid J."/>
            <person name="Sun H."/>
            <person name="Sun S."/>
            <person name="Syed K."/>
            <person name="Tsang A."/>
            <person name="Wiebenga A."/>
            <person name="Young D."/>
            <person name="Pisabarro A."/>
            <person name="Eastwood D.C."/>
            <person name="Martin F."/>
            <person name="Cullen D."/>
            <person name="Grigoriev I.V."/>
            <person name="Hibbett D.S."/>
        </authorList>
    </citation>
    <scope>NUCLEOTIDE SEQUENCE</scope>
    <source>
        <strain evidence="3">FP-58527</strain>
    </source>
</reference>
<sequence>MTSPRILARDTPSRENSPPSGESTDNLNRVPWLRTRLSNGWDSPTYAQVASRSPSPVLAPKPASAPAEVSDEEEKGDLTPFSDCPATLTLTTDDKGDKVDASHLSTPRSSPPGTPPAPSRTQRTATRSSARTTIESDSPSDQALARRQNKGKTPARTPMLPALATTPRNAKKNKQAAKQAISDARKRKRMEADVGGGLDPDEEHREPQLIGRGLDQQADRPQGPKEAHLSHGSAPASAAVRPPAKRAATTTPSARSMRRTSRALPLRTPQARGPTIRIPPFNRARSGGTAGPAPQEENNEPSNPAADTDDVRAPRQPIFVMEDEEDIEMRDHDDIDNADLYDELFGTAQHGDDAPAAHVRARHESQGIAEHDASPPPQAEAPPPAAPAALAIADLMNAHPAAAAQHTSPWPKINGTQFNWVFNNQKEVQTCLWGQYGGEGVILVSLGRSACADDNLTYTENMKKMIDEFLSFDGTIIVSPDIEDPKGEAPYSYMARGISAAHRAQLENKQVITTKEVSVAILSTRPDATRLIGMWYQLEKLLDRSPAAILSTFRDALRAPKIYAEMRAYVTDDKRDPARSRWANHTADEAMVSLIERSSIEVVTILGARGVDMSVVMLYLDSPTSSSKKWAIFRDYVQKNLRPGNDDTGTMTRLDKTLACLICHGGDHPTEKCPFPKHDGWLGPKPEELKLKKTRDSENPPNDRSDRGGRDADAEREAAFATNPRRPDFYDA</sequence>
<feature type="region of interest" description="Disordered" evidence="1">
    <location>
        <begin position="1"/>
        <end position="313"/>
    </location>
</feature>
<evidence type="ECO:0000313" key="3">
    <source>
        <dbReference type="Proteomes" id="UP000015241"/>
    </source>
</evidence>
<protein>
    <submittedName>
        <fullName evidence="2">Uncharacterized protein</fullName>
    </submittedName>
</protein>